<keyword evidence="4" id="KW-1185">Reference proteome</keyword>
<feature type="chain" id="PRO_5032450852" description="Thioredoxin-like fold domain-containing protein" evidence="1">
    <location>
        <begin position="22"/>
        <end position="158"/>
    </location>
</feature>
<dbReference type="Gene3D" id="3.40.30.10">
    <property type="entry name" value="Glutaredoxin"/>
    <property type="match status" value="1"/>
</dbReference>
<organism evidence="3 4">
    <name type="scientific">Sulfuriferula nivalis</name>
    <dbReference type="NCBI Taxonomy" id="2675298"/>
    <lineage>
        <taxon>Bacteria</taxon>
        <taxon>Pseudomonadati</taxon>
        <taxon>Pseudomonadota</taxon>
        <taxon>Betaproteobacteria</taxon>
        <taxon>Nitrosomonadales</taxon>
        <taxon>Sulfuricellaceae</taxon>
        <taxon>Sulfuriferula</taxon>
    </lineage>
</organism>
<evidence type="ECO:0000256" key="1">
    <source>
        <dbReference type="SAM" id="SignalP"/>
    </source>
</evidence>
<dbReference type="Pfam" id="PF13098">
    <property type="entry name" value="Thioredoxin_2"/>
    <property type="match status" value="1"/>
</dbReference>
<feature type="signal peptide" evidence="1">
    <location>
        <begin position="1"/>
        <end position="21"/>
    </location>
</feature>
<dbReference type="EMBL" id="AP021881">
    <property type="protein sequence ID" value="BBP02074.1"/>
    <property type="molecule type" value="Genomic_DNA"/>
</dbReference>
<dbReference type="Proteomes" id="UP000463939">
    <property type="component" value="Chromosome"/>
</dbReference>
<dbReference type="RefSeq" id="WP_162085765.1">
    <property type="nucleotide sequence ID" value="NZ_AP021881.1"/>
</dbReference>
<gene>
    <name evidence="3" type="ORF">SFSGTM_27820</name>
</gene>
<dbReference type="AlphaFoldDB" id="A0A809RMR8"/>
<reference evidence="4" key="1">
    <citation type="submission" date="2019-11" db="EMBL/GenBank/DDBJ databases">
        <title>Isolation and characterization of a novel species in the genus Sulfuriferula.</title>
        <authorList>
            <person name="Mochizuki J."/>
            <person name="Kojima H."/>
            <person name="Fukui M."/>
        </authorList>
    </citation>
    <scope>NUCLEOTIDE SEQUENCE [LARGE SCALE GENOMIC DNA]</scope>
    <source>
        <strain evidence="4">SGTM</strain>
    </source>
</reference>
<keyword evidence="1" id="KW-0732">Signal</keyword>
<evidence type="ECO:0000313" key="4">
    <source>
        <dbReference type="Proteomes" id="UP000463939"/>
    </source>
</evidence>
<sequence>MKKAYTYLIICLALFVNTAIAKTDTIVYATDLQKDGRIAAQNHVPVLIIFTSPDCHYCERVMNNFLIPMQRNPEYTHKVMMRRVEINNASKLIGFDGAVTTQQAYAATQKARFTPTVIVYTPDGTAAADPLVGLGPEEYYGSYLDGLIDAGVTKTNQH</sequence>
<dbReference type="KEGG" id="sniv:SFSGTM_27820"/>
<dbReference type="InterPro" id="IPR036249">
    <property type="entry name" value="Thioredoxin-like_sf"/>
</dbReference>
<protein>
    <recommendedName>
        <fullName evidence="2">Thioredoxin-like fold domain-containing protein</fullName>
    </recommendedName>
</protein>
<dbReference type="SUPFAM" id="SSF52833">
    <property type="entry name" value="Thioredoxin-like"/>
    <property type="match status" value="1"/>
</dbReference>
<dbReference type="InterPro" id="IPR012336">
    <property type="entry name" value="Thioredoxin-like_fold"/>
</dbReference>
<name>A0A809RMR8_9PROT</name>
<proteinExistence type="predicted"/>
<evidence type="ECO:0000259" key="2">
    <source>
        <dbReference type="Pfam" id="PF13098"/>
    </source>
</evidence>
<evidence type="ECO:0000313" key="3">
    <source>
        <dbReference type="EMBL" id="BBP02074.1"/>
    </source>
</evidence>
<feature type="domain" description="Thioredoxin-like fold" evidence="2">
    <location>
        <begin position="39"/>
        <end position="139"/>
    </location>
</feature>
<accession>A0A809RMR8</accession>